<dbReference type="EMBL" id="FZQP02005377">
    <property type="protein sequence ID" value="VVD01486.1"/>
    <property type="molecule type" value="Genomic_DNA"/>
</dbReference>
<evidence type="ECO:0000256" key="1">
    <source>
        <dbReference type="SAM" id="MobiDB-lite"/>
    </source>
</evidence>
<reference evidence="2 3" key="1">
    <citation type="submission" date="2017-07" db="EMBL/GenBank/DDBJ databases">
        <authorList>
            <person name="Talla V."/>
            <person name="Backstrom N."/>
        </authorList>
    </citation>
    <scope>NUCLEOTIDE SEQUENCE [LARGE SCALE GENOMIC DNA]</scope>
</reference>
<sequence>MPATHDQVWSGLDAASSKLDGVWLWVCMISVLEAKIEFGSADFIKLAASKMCVSIQEDEVEDIVGNVKYTNSQKSVTTSNVYSLDFTDSTSEKNSGQETYVIDCDNSDVSEKTFGIQDTQSTVSLKEEYTTSIVLNEQTRAVQSEPLHGIDRSIGSSQHRSIMAQEIFTQTSKTIIELAQYDGTDCNKYNTLETQTSLFSITENRTLEYRVKLIDSNSNAAIINTVEHVQDKDYNIQVLTDSLEDKSSFCRESDNDVQTNGNKASGDLDAEMIRFIDDVNNSDDYLSDQNLTKYENSDFETKQDSDMEEDSLMEATNEYHVGNESHEITSDTSEIPKSIERDIEELYHRITDNVNQFSVQHTSIDQDPQNICILTPLTEETTHMSSSLVDLTPTVRTMAPSIKKHGNNTEEKYCKTKVRPFRVKNESADLKLPAINKNASCPNSLLNFLFTLNIPKELCKTNTLPILLEGQKNAMFHRCDDDSKDPASGESPYISGGIDSPHAQKVPVQLPPIHAGDLSSKRICSRKIYKADDDTRSESISIRKKIRELKGWRVEAHRPQASTHQTDPNCVMQQRKDARLYVQNCYEGSDFYEAIAILLIKTGSYSRPVRRAANMALDDIVCSVDPTPSLTAISRLLVVCCAVAEGGRLLLRGRPQTAVMARKKYAERLYAMLRPLPNFEAYFLTDVDVEVATKQMRKYDQILADQNMIKMIAEEKKRDQEKILQRKREQHLAKFRSREQDLGIQRNLSQNQSRQKCREQDTFKQKVRR</sequence>
<evidence type="ECO:0000313" key="2">
    <source>
        <dbReference type="EMBL" id="VVD01486.1"/>
    </source>
</evidence>
<dbReference type="Proteomes" id="UP000324832">
    <property type="component" value="Unassembled WGS sequence"/>
</dbReference>
<accession>A0A5E4QSY7</accession>
<proteinExistence type="predicted"/>
<dbReference type="AlphaFoldDB" id="A0A5E4QSY7"/>
<feature type="compositionally biased region" description="Basic and acidic residues" evidence="1">
    <location>
        <begin position="756"/>
        <end position="769"/>
    </location>
</feature>
<evidence type="ECO:0000313" key="3">
    <source>
        <dbReference type="Proteomes" id="UP000324832"/>
    </source>
</evidence>
<name>A0A5E4QSY7_9NEOP</name>
<feature type="region of interest" description="Disordered" evidence="1">
    <location>
        <begin position="481"/>
        <end position="505"/>
    </location>
</feature>
<organism evidence="2 3">
    <name type="scientific">Leptidea sinapis</name>
    <dbReference type="NCBI Taxonomy" id="189913"/>
    <lineage>
        <taxon>Eukaryota</taxon>
        <taxon>Metazoa</taxon>
        <taxon>Ecdysozoa</taxon>
        <taxon>Arthropoda</taxon>
        <taxon>Hexapoda</taxon>
        <taxon>Insecta</taxon>
        <taxon>Pterygota</taxon>
        <taxon>Neoptera</taxon>
        <taxon>Endopterygota</taxon>
        <taxon>Lepidoptera</taxon>
        <taxon>Glossata</taxon>
        <taxon>Ditrysia</taxon>
        <taxon>Papilionoidea</taxon>
        <taxon>Pieridae</taxon>
        <taxon>Dismorphiinae</taxon>
        <taxon>Leptidea</taxon>
    </lineage>
</organism>
<feature type="region of interest" description="Disordered" evidence="1">
    <location>
        <begin position="740"/>
        <end position="769"/>
    </location>
</feature>
<gene>
    <name evidence="2" type="ORF">LSINAPIS_LOCUS11897</name>
</gene>
<protein>
    <submittedName>
        <fullName evidence="2">Uncharacterized protein</fullName>
    </submittedName>
</protein>
<keyword evidence="3" id="KW-1185">Reference proteome</keyword>